<organism evidence="1">
    <name type="scientific">Homo sapiens</name>
    <name type="common">Human</name>
    <dbReference type="NCBI Taxonomy" id="9606"/>
    <lineage>
        <taxon>Eukaryota</taxon>
        <taxon>Metazoa</taxon>
        <taxon>Chordata</taxon>
        <taxon>Craniata</taxon>
        <taxon>Vertebrata</taxon>
        <taxon>Euteleostomi</taxon>
        <taxon>Mammalia</taxon>
        <taxon>Eutheria</taxon>
        <taxon>Euarchontoglires</taxon>
        <taxon>Primates</taxon>
        <taxon>Haplorrhini</taxon>
        <taxon>Catarrhini</taxon>
        <taxon>Hominidae</taxon>
        <taxon>Homo</taxon>
    </lineage>
</organism>
<dbReference type="OrthoDB" id="9832446at2759"/>
<sequence>MCLSSGCQATAAWGLAECARPRLHWRLTWQLPSLPPGLPNAGAAPLATSAFLPSAPSSLHRQPCVAQRLAPPSLCASVPPAPFIFLRPRAGVQLSGLGSLQPLPPGFQRFSCLSLLSSWDYRCMLPRPGSFCIFSRDRVSLCWPGWSPTPGLK</sequence>
<dbReference type="PANTHER" id="PTHR46254">
    <property type="entry name" value="PROTEIN GVQW1-RELATED"/>
    <property type="match status" value="1"/>
</dbReference>
<dbReference type="CTD" id="286077"/>
<proteinExistence type="evidence at transcript level"/>
<dbReference type="PANTHER" id="PTHR46254:SF11">
    <property type="entry name" value="SECRETED PROTEIN"/>
    <property type="match status" value="1"/>
</dbReference>
<dbReference type="DisGeNET" id="286077"/>
<dbReference type="GeneID" id="286077"/>
<protein>
    <submittedName>
        <fullName evidence="1">PP2121</fullName>
    </submittedName>
</protein>
<dbReference type="DNASU" id="286077"/>
<dbReference type="PeptideAtlas" id="Q71RB4"/>
<dbReference type="KEGG" id="hsa:286077"/>
<evidence type="ECO:0000313" key="1">
    <source>
        <dbReference type="EMBL" id="AAQ15260.1"/>
    </source>
</evidence>
<dbReference type="EMBL" id="AF370424">
    <property type="protein sequence ID" value="AAQ15260.1"/>
    <property type="molecule type" value="mRNA"/>
</dbReference>
<accession>Q71RB4</accession>
<dbReference type="RefSeq" id="NP_940890.4">
    <property type="nucleotide sequence ID" value="NM_198488.5"/>
</dbReference>
<dbReference type="AlphaFoldDB" id="Q71RB4"/>
<name>Q71RB4_HUMAN</name>
<dbReference type="BioGRID-ORCS" id="286077">
    <property type="hits" value="46 hits in 1155 CRISPR screens"/>
</dbReference>
<reference evidence="1" key="1">
    <citation type="submission" date="2001-04" db="EMBL/GenBank/DDBJ databases">
        <title>Novel human cDNA clones with function of inhibiting cancer cell growth.</title>
        <authorList>
            <person name="Huang Y."/>
            <person name="Zhou X.M."/>
            <person name="Zhang P.P."/>
            <person name="Jiang H.Q."/>
            <person name="Qin W.X."/>
            <person name="Zhao X.T."/>
            <person name="Wan D.F."/>
            <person name="Gu J.R."/>
        </authorList>
    </citation>
    <scope>NUCLEOTIDE SEQUENCE</scope>
</reference>